<dbReference type="PROSITE" id="PS50106">
    <property type="entry name" value="PDZ"/>
    <property type="match status" value="1"/>
</dbReference>
<dbReference type="KEGG" id="err:DVR09_11255"/>
<keyword evidence="1" id="KW-0732">Signal</keyword>
<dbReference type="Gene3D" id="2.30.42.10">
    <property type="match status" value="1"/>
</dbReference>
<dbReference type="InterPro" id="IPR036034">
    <property type="entry name" value="PDZ_sf"/>
</dbReference>
<accession>A0A345YFX6</accession>
<feature type="domain" description="PDZ" evidence="2">
    <location>
        <begin position="113"/>
        <end position="149"/>
    </location>
</feature>
<proteinExistence type="predicted"/>
<dbReference type="Proteomes" id="UP000254508">
    <property type="component" value="Chromosome"/>
</dbReference>
<dbReference type="Pfam" id="PF17820">
    <property type="entry name" value="PDZ_6"/>
    <property type="match status" value="1"/>
</dbReference>
<dbReference type="EMBL" id="CP031357">
    <property type="protein sequence ID" value="AXK42828.1"/>
    <property type="molecule type" value="Genomic_DNA"/>
</dbReference>
<dbReference type="OrthoDB" id="7338723at2"/>
<evidence type="ECO:0000313" key="4">
    <source>
        <dbReference type="Proteomes" id="UP000254508"/>
    </source>
</evidence>
<dbReference type="InterPro" id="IPR001478">
    <property type="entry name" value="PDZ"/>
</dbReference>
<dbReference type="SUPFAM" id="SSF50156">
    <property type="entry name" value="PDZ domain-like"/>
    <property type="match status" value="1"/>
</dbReference>
<name>A0A345YFX6_9SPHN</name>
<dbReference type="AlphaFoldDB" id="A0A345YFX6"/>
<protein>
    <recommendedName>
        <fullName evidence="2">PDZ domain-containing protein</fullName>
    </recommendedName>
</protein>
<gene>
    <name evidence="3" type="ORF">DVR09_11255</name>
</gene>
<keyword evidence="4" id="KW-1185">Reference proteome</keyword>
<organism evidence="3 4">
    <name type="scientific">Erythrobacter aureus</name>
    <dbReference type="NCBI Taxonomy" id="2182384"/>
    <lineage>
        <taxon>Bacteria</taxon>
        <taxon>Pseudomonadati</taxon>
        <taxon>Pseudomonadota</taxon>
        <taxon>Alphaproteobacteria</taxon>
        <taxon>Sphingomonadales</taxon>
        <taxon>Erythrobacteraceae</taxon>
        <taxon>Erythrobacter/Porphyrobacter group</taxon>
        <taxon>Erythrobacter</taxon>
    </lineage>
</organism>
<evidence type="ECO:0000256" key="1">
    <source>
        <dbReference type="SAM" id="SignalP"/>
    </source>
</evidence>
<sequence length="358" mass="39623">MPRLPVFRPLNRFIPGARRSSCRAPFFGTLRTLVATAAFALSGPVAAEGDAEQTAREPAPLEIFQRREERLFRVGYRLATANAPFCAEAVKVSGLLIHDADSYGDPNAVRAQFQLTGDLGVQAVAPGSPAAAMGIAQNDTILSINGKSILGDWPKTDPRWQRAFAIRDAMDAALALGQVEISFQPLGGEQQTARIAGVDACPTRFELIDSKKNAAADGKRVMVGENFPGFAYDEPSFAAAIAHEMAHNILRHPQTFGDIGWKRRLVRLSERDADRLMPWLLHNAGYDPRAAIAFMRTWGPKHGGWIFRKRTHDGWDERVEFIEAELPKIERARQLNGDGLADWKTHFSSDLEKELARR</sequence>
<reference evidence="4" key="1">
    <citation type="submission" date="2018-07" db="EMBL/GenBank/DDBJ databases">
        <title>Genome sequence of Erythrobacter strain YH-07, an antagonistic bacterium isolated from Yellow Sea.</title>
        <authorList>
            <person name="Tang T."/>
            <person name="Liu Q."/>
            <person name="Sun X."/>
        </authorList>
    </citation>
    <scope>NUCLEOTIDE SEQUENCE [LARGE SCALE GENOMIC DNA]</scope>
    <source>
        <strain evidence="4">YH-07</strain>
    </source>
</reference>
<dbReference type="InterPro" id="IPR041489">
    <property type="entry name" value="PDZ_6"/>
</dbReference>
<feature type="signal peptide" evidence="1">
    <location>
        <begin position="1"/>
        <end position="47"/>
    </location>
</feature>
<evidence type="ECO:0000313" key="3">
    <source>
        <dbReference type="EMBL" id="AXK42828.1"/>
    </source>
</evidence>
<feature type="chain" id="PRO_5016566517" description="PDZ domain-containing protein" evidence="1">
    <location>
        <begin position="48"/>
        <end position="358"/>
    </location>
</feature>
<dbReference type="RefSeq" id="WP_115417006.1">
    <property type="nucleotide sequence ID" value="NZ_CP031357.1"/>
</dbReference>
<evidence type="ECO:0000259" key="2">
    <source>
        <dbReference type="PROSITE" id="PS50106"/>
    </source>
</evidence>